<keyword evidence="2" id="KW-0521">NADP</keyword>
<name>A0A4Q7L350_9PSEU</name>
<dbReference type="AlphaFoldDB" id="A0A4Q7L350"/>
<dbReference type="FunFam" id="3.40.50.720:FF:000084">
    <property type="entry name" value="Short-chain dehydrogenase reductase"/>
    <property type="match status" value="1"/>
</dbReference>
<evidence type="ECO:0000256" key="2">
    <source>
        <dbReference type="ARBA" id="ARBA00022857"/>
    </source>
</evidence>
<organism evidence="5 6">
    <name type="scientific">Herbihabitans rhizosphaerae</name>
    <dbReference type="NCBI Taxonomy" id="1872711"/>
    <lineage>
        <taxon>Bacteria</taxon>
        <taxon>Bacillati</taxon>
        <taxon>Actinomycetota</taxon>
        <taxon>Actinomycetes</taxon>
        <taxon>Pseudonocardiales</taxon>
        <taxon>Pseudonocardiaceae</taxon>
        <taxon>Herbihabitans</taxon>
    </lineage>
</organism>
<keyword evidence="3" id="KW-0560">Oxidoreductase</keyword>
<dbReference type="PANTHER" id="PTHR43618:SF8">
    <property type="entry name" value="7ALPHA-HYDROXYSTEROID DEHYDROGENASE"/>
    <property type="match status" value="1"/>
</dbReference>
<evidence type="ECO:0000256" key="3">
    <source>
        <dbReference type="ARBA" id="ARBA00023002"/>
    </source>
</evidence>
<dbReference type="InterPro" id="IPR036291">
    <property type="entry name" value="NAD(P)-bd_dom_sf"/>
</dbReference>
<dbReference type="SMART" id="SM00822">
    <property type="entry name" value="PKS_KR"/>
    <property type="match status" value="1"/>
</dbReference>
<comment type="caution">
    <text evidence="5">The sequence shown here is derived from an EMBL/GenBank/DDBJ whole genome shotgun (WGS) entry which is preliminary data.</text>
</comment>
<comment type="similarity">
    <text evidence="1">Belongs to the short-chain dehydrogenases/reductases (SDR) family.</text>
</comment>
<gene>
    <name evidence="5" type="ORF">EV193_102546</name>
</gene>
<dbReference type="InterPro" id="IPR057326">
    <property type="entry name" value="KR_dom"/>
</dbReference>
<dbReference type="GO" id="GO:0016491">
    <property type="term" value="F:oxidoreductase activity"/>
    <property type="evidence" value="ECO:0007669"/>
    <property type="project" value="UniProtKB-KW"/>
</dbReference>
<dbReference type="PANTHER" id="PTHR43618">
    <property type="entry name" value="7-ALPHA-HYDROXYSTEROID DEHYDROGENASE"/>
    <property type="match status" value="1"/>
</dbReference>
<feature type="domain" description="Ketoreductase" evidence="4">
    <location>
        <begin position="19"/>
        <end position="198"/>
    </location>
</feature>
<reference evidence="5 6" key="1">
    <citation type="submission" date="2019-02" db="EMBL/GenBank/DDBJ databases">
        <title>Genomic Encyclopedia of Type Strains, Phase IV (KMG-IV): sequencing the most valuable type-strain genomes for metagenomic binning, comparative biology and taxonomic classification.</title>
        <authorList>
            <person name="Goeker M."/>
        </authorList>
    </citation>
    <scope>NUCLEOTIDE SEQUENCE [LARGE SCALE GENOMIC DNA]</scope>
    <source>
        <strain evidence="5 6">DSM 101727</strain>
    </source>
</reference>
<dbReference type="InterPro" id="IPR002347">
    <property type="entry name" value="SDR_fam"/>
</dbReference>
<dbReference type="EMBL" id="SGWQ01000002">
    <property type="protein sequence ID" value="RZS43566.1"/>
    <property type="molecule type" value="Genomic_DNA"/>
</dbReference>
<dbReference type="Pfam" id="PF13561">
    <property type="entry name" value="adh_short_C2"/>
    <property type="match status" value="1"/>
</dbReference>
<dbReference type="InterPro" id="IPR052178">
    <property type="entry name" value="Sec_Metab_Biosynth_SDR"/>
</dbReference>
<proteinExistence type="inferred from homology"/>
<dbReference type="CDD" id="cd05233">
    <property type="entry name" value="SDR_c"/>
    <property type="match status" value="1"/>
</dbReference>
<keyword evidence="6" id="KW-1185">Reference proteome</keyword>
<evidence type="ECO:0000313" key="6">
    <source>
        <dbReference type="Proteomes" id="UP000294257"/>
    </source>
</evidence>
<evidence type="ECO:0000256" key="1">
    <source>
        <dbReference type="ARBA" id="ARBA00006484"/>
    </source>
</evidence>
<dbReference type="Proteomes" id="UP000294257">
    <property type="component" value="Unassembled WGS sequence"/>
</dbReference>
<protein>
    <submittedName>
        <fullName evidence="5">NAD(P)-dependent dehydrogenase (Short-subunit alcohol dehydrogenase family)</fullName>
    </submittedName>
</protein>
<sequence length="260" mass="26770">MGRVPPGTVGAMTHRFDGKIALVTGGTSGMGLATARRLLAEGARVIITGRDETRLAAAVEQLDGTVRAVRADAASLTDLDALMDVISTEYGRLDVVFANAGVASFGPIADVTEKEFDRVVDINLKGVYFTVAKALPLLADGAAVVINASWTLHRGFSGASLYAATKAAVHNLAHTLTAELAPRRIRVNSVSPGYIATPMFHDNVSVDDQPGVVAAVAAGRTGTSEEVADAVVFLASAEASYVNGQDLIIDGGLVAAIPGS</sequence>
<accession>A0A4Q7L350</accession>
<evidence type="ECO:0000259" key="4">
    <source>
        <dbReference type="SMART" id="SM00822"/>
    </source>
</evidence>
<dbReference type="PRINTS" id="PR00081">
    <property type="entry name" value="GDHRDH"/>
</dbReference>
<dbReference type="SUPFAM" id="SSF51735">
    <property type="entry name" value="NAD(P)-binding Rossmann-fold domains"/>
    <property type="match status" value="1"/>
</dbReference>
<evidence type="ECO:0000313" key="5">
    <source>
        <dbReference type="EMBL" id="RZS43566.1"/>
    </source>
</evidence>
<dbReference type="Gene3D" id="3.40.50.720">
    <property type="entry name" value="NAD(P)-binding Rossmann-like Domain"/>
    <property type="match status" value="1"/>
</dbReference>